<evidence type="ECO:0000256" key="2">
    <source>
        <dbReference type="ARBA" id="ARBA00009549"/>
    </source>
</evidence>
<dbReference type="Pfam" id="PF12348">
    <property type="entry name" value="CLASP_N"/>
    <property type="match status" value="2"/>
</dbReference>
<organism evidence="10 11">
    <name type="scientific">Tolypocladium paradoxum</name>
    <dbReference type="NCBI Taxonomy" id="94208"/>
    <lineage>
        <taxon>Eukaryota</taxon>
        <taxon>Fungi</taxon>
        <taxon>Dikarya</taxon>
        <taxon>Ascomycota</taxon>
        <taxon>Pezizomycotina</taxon>
        <taxon>Sordariomycetes</taxon>
        <taxon>Hypocreomycetidae</taxon>
        <taxon>Hypocreales</taxon>
        <taxon>Ophiocordycipitaceae</taxon>
        <taxon>Tolypocladium</taxon>
    </lineage>
</organism>
<evidence type="ECO:0000256" key="3">
    <source>
        <dbReference type="ARBA" id="ARBA00011375"/>
    </source>
</evidence>
<dbReference type="GO" id="GO:0051301">
    <property type="term" value="P:cell division"/>
    <property type="evidence" value="ECO:0007669"/>
    <property type="project" value="UniProtKB-KW"/>
</dbReference>
<evidence type="ECO:0000256" key="7">
    <source>
        <dbReference type="ARBA" id="ARBA00024889"/>
    </source>
</evidence>
<dbReference type="Gene3D" id="1.25.10.10">
    <property type="entry name" value="Leucine-rich Repeat Variant"/>
    <property type="match status" value="3"/>
</dbReference>
<feature type="region of interest" description="Disordered" evidence="8">
    <location>
        <begin position="514"/>
        <end position="549"/>
    </location>
</feature>
<dbReference type="AlphaFoldDB" id="A0A2S4L1B1"/>
<dbReference type="PANTHER" id="PTHR21567">
    <property type="entry name" value="CLASP"/>
    <property type="match status" value="1"/>
</dbReference>
<dbReference type="EMBL" id="PKSG01000350">
    <property type="protein sequence ID" value="POR36231.1"/>
    <property type="molecule type" value="Genomic_DNA"/>
</dbReference>
<evidence type="ECO:0000313" key="10">
    <source>
        <dbReference type="EMBL" id="POR36231.1"/>
    </source>
</evidence>
<dbReference type="GO" id="GO:1990023">
    <property type="term" value="C:mitotic spindle midzone"/>
    <property type="evidence" value="ECO:0007669"/>
    <property type="project" value="TreeGrafter"/>
</dbReference>
<evidence type="ECO:0000256" key="4">
    <source>
        <dbReference type="ARBA" id="ARBA00022618"/>
    </source>
</evidence>
<accession>A0A2S4L1B1</accession>
<dbReference type="InterPro" id="IPR011989">
    <property type="entry name" value="ARM-like"/>
</dbReference>
<feature type="domain" description="TOG" evidence="9">
    <location>
        <begin position="5"/>
        <end position="235"/>
    </location>
</feature>
<dbReference type="InterPro" id="IPR024395">
    <property type="entry name" value="CLASP_N_dom"/>
</dbReference>
<comment type="similarity">
    <text evidence="2">Belongs to the CLASP family.</text>
</comment>
<keyword evidence="6" id="KW-0498">Mitosis</keyword>
<keyword evidence="11" id="KW-1185">Reference proteome</keyword>
<feature type="compositionally biased region" description="Polar residues" evidence="8">
    <location>
        <begin position="711"/>
        <end position="724"/>
    </location>
</feature>
<evidence type="ECO:0000256" key="8">
    <source>
        <dbReference type="SAM" id="MobiDB-lite"/>
    </source>
</evidence>
<comment type="subunit">
    <text evidence="3">Interacts with microtubules.</text>
</comment>
<feature type="region of interest" description="Disordered" evidence="8">
    <location>
        <begin position="236"/>
        <end position="261"/>
    </location>
</feature>
<evidence type="ECO:0000256" key="1">
    <source>
        <dbReference type="ARBA" id="ARBA00004186"/>
    </source>
</evidence>
<dbReference type="GO" id="GO:0005881">
    <property type="term" value="C:cytoplasmic microtubule"/>
    <property type="evidence" value="ECO:0007669"/>
    <property type="project" value="TreeGrafter"/>
</dbReference>
<dbReference type="GO" id="GO:0005815">
    <property type="term" value="C:microtubule organizing center"/>
    <property type="evidence" value="ECO:0007669"/>
    <property type="project" value="TreeGrafter"/>
</dbReference>
<comment type="subcellular location">
    <subcellularLocation>
        <location evidence="1">Cytoplasm</location>
        <location evidence="1">Cytoskeleton</location>
        <location evidence="1">Spindle</location>
    </subcellularLocation>
</comment>
<evidence type="ECO:0000313" key="11">
    <source>
        <dbReference type="Proteomes" id="UP000237481"/>
    </source>
</evidence>
<evidence type="ECO:0000256" key="6">
    <source>
        <dbReference type="ARBA" id="ARBA00022776"/>
    </source>
</evidence>
<dbReference type="GO" id="GO:0005876">
    <property type="term" value="C:spindle microtubule"/>
    <property type="evidence" value="ECO:0007669"/>
    <property type="project" value="TreeGrafter"/>
</dbReference>
<keyword evidence="6" id="KW-0131">Cell cycle</keyword>
<keyword evidence="4" id="KW-0132">Cell division</keyword>
<sequence length="1090" mass="117818">MADGKLSEQQVADLLTILRGDASLDAKVQCVTTVKSGIKQHNVPEACVAQLFDGLRAASASQHAALVNAGFTALGHLLTRLSRQDPKLLAKEAARTLPLVVDKLGDQKDKYRALAAHALSTIYAVAPADVERVVRNSAMSGKNPRAKEAAMHWLLQACPLVPPTLPLQTMDFRGYVPLLMELLEDADGMVRDTAKSTVIELFKTAPNAAKSDLKRQLKNFKVRPAIEQAIVKALAPTAGRPDTPSEVAPEPRRPNLAASVSSVVSERPVTPMVVDAEPIEPMYVNTNRELDDLFRDMAWHFEGKETEQNWLKREQSMGTLRKLNAGNAPADFHDTFVAGLRSLLDGIIKAMTSLRTSLSKEGCGLVQDIAVTLGPALDPMVELLMQTLVKLSAGTKKISSQQANATVDTIISRVTYSARLMQHVWGACQDKNVQPRLYSSGWLQTLLRKEAHHKSHVEHTGGVDLMEKCIKKGLGDPNPGVREKMRSTYWAFWGVWQARADAIMADLDSTAQKLLNKDPHNPNSSKKSADAPPPRPGLSRSTMTSSKPSLREAMLAQKKALAAKNLPARPGSAMAHISPGRTTSNSSSQPAASAKPAGARARGEATISVNAGGMSVAPMRPARRRPEMAARPATAGPYSVRDQPACMEVDSPESLKAKAVTPKPREATPRRSAPRPRPGHATHASESSAMSPAARTASKIPSPRGSPSAALKQSRTTIPSSSLAKPSEDMTPVMPKISSFRTSSPQVPAPPTMPLAESQPPLVAAAPPLADPRPETPSRTLRVYEDPFTEDQSTPKPTFTVPVLEDKPVNEDAATLQKANGQEPSVEQIDSPEKIRQNSRLLDSGIAKIRAKSLEVHGFRKLQSLIRDSKTIFTDEKFEALLLGLFQYLEDPLAGTPSDKAQDVKAQMLATIKLLLKKERDNFQPHVSKGLESLLQTRGAYDTRAHVVSGLELLADELVTLGDGPEMVVVLARRLQACADTSVEGCRTLSMGLHVLKEMLDKRAEFVPTAGELAHLAALAGRCLDSADSGVRMDAVKFCVSLHERVGEGPFWDALRGVKEDPKSLITYYIVKRQREQGILATASTTAAAA</sequence>
<evidence type="ECO:0000259" key="9">
    <source>
        <dbReference type="SMART" id="SM01349"/>
    </source>
</evidence>
<proteinExistence type="inferred from homology"/>
<name>A0A2S4L1B1_9HYPO</name>
<feature type="compositionally biased region" description="Low complexity" evidence="8">
    <location>
        <begin position="584"/>
        <end position="600"/>
    </location>
</feature>
<dbReference type="Proteomes" id="UP000237481">
    <property type="component" value="Unassembled WGS sequence"/>
</dbReference>
<feature type="compositionally biased region" description="Polar residues" evidence="8">
    <location>
        <begin position="539"/>
        <end position="548"/>
    </location>
</feature>
<dbReference type="PANTHER" id="PTHR21567:SF9">
    <property type="entry name" value="CLIP-ASSOCIATING PROTEIN"/>
    <property type="match status" value="1"/>
</dbReference>
<protein>
    <submittedName>
        <fullName evidence="10">Protein stu-1</fullName>
    </submittedName>
</protein>
<gene>
    <name evidence="10" type="ORF">TPAR_03602</name>
</gene>
<dbReference type="SMART" id="SM01349">
    <property type="entry name" value="TOG"/>
    <property type="match status" value="2"/>
</dbReference>
<dbReference type="InterPro" id="IPR034085">
    <property type="entry name" value="TOG"/>
</dbReference>
<dbReference type="InterPro" id="IPR016024">
    <property type="entry name" value="ARM-type_fold"/>
</dbReference>
<keyword evidence="5" id="KW-0493">Microtubule</keyword>
<dbReference type="GO" id="GO:0090307">
    <property type="term" value="P:mitotic spindle assembly"/>
    <property type="evidence" value="ECO:0007669"/>
    <property type="project" value="TreeGrafter"/>
</dbReference>
<dbReference type="STRING" id="94208.A0A2S4L1B1"/>
<evidence type="ECO:0000256" key="5">
    <source>
        <dbReference type="ARBA" id="ARBA00022701"/>
    </source>
</evidence>
<dbReference type="SUPFAM" id="SSF48371">
    <property type="entry name" value="ARM repeat"/>
    <property type="match status" value="1"/>
</dbReference>
<feature type="domain" description="TOG" evidence="9">
    <location>
        <begin position="282"/>
        <end position="527"/>
    </location>
</feature>
<dbReference type="GO" id="GO:0008017">
    <property type="term" value="F:microtubule binding"/>
    <property type="evidence" value="ECO:0007669"/>
    <property type="project" value="TreeGrafter"/>
</dbReference>
<comment type="function">
    <text evidence="7">Microtubule binding protein that promotes the stabilization of dynamic microtubules. Required for mitotic spindle formation.</text>
</comment>
<feature type="region of interest" description="Disordered" evidence="8">
    <location>
        <begin position="565"/>
        <end position="777"/>
    </location>
</feature>
<dbReference type="OrthoDB" id="46159at2759"/>
<reference evidence="10 11" key="1">
    <citation type="submission" date="2018-01" db="EMBL/GenBank/DDBJ databases">
        <title>Harnessing the power of phylogenomics to disentangle the directionality and signatures of interkingdom host jumping in the parasitic fungal genus Tolypocladium.</title>
        <authorList>
            <person name="Quandt C.A."/>
            <person name="Patterson W."/>
            <person name="Spatafora J.W."/>
        </authorList>
    </citation>
    <scope>NUCLEOTIDE SEQUENCE [LARGE SCALE GENOMIC DNA]</scope>
    <source>
        <strain evidence="10 11">NRBC 100945</strain>
    </source>
</reference>
<dbReference type="GO" id="GO:0060172">
    <property type="term" value="P:astral microtubule depolymerization"/>
    <property type="evidence" value="ECO:0007669"/>
    <property type="project" value="TreeGrafter"/>
</dbReference>
<comment type="caution">
    <text evidence="10">The sequence shown here is derived from an EMBL/GenBank/DDBJ whole genome shotgun (WGS) entry which is preliminary data.</text>
</comment>